<comment type="caution">
    <text evidence="3">The sequence shown here is derived from an EMBL/GenBank/DDBJ whole genome shotgun (WGS) entry which is preliminary data.</text>
</comment>
<evidence type="ECO:0000256" key="2">
    <source>
        <dbReference type="SAM" id="Phobius"/>
    </source>
</evidence>
<evidence type="ECO:0000313" key="4">
    <source>
        <dbReference type="Proteomes" id="UP000297477"/>
    </source>
</evidence>
<protein>
    <recommendedName>
        <fullName evidence="5">Cell division protein FtsL</fullName>
    </recommendedName>
</protein>
<dbReference type="RefSeq" id="WP_135103263.1">
    <property type="nucleotide sequence ID" value="NZ_SPKT01000005.1"/>
</dbReference>
<feature type="region of interest" description="Disordered" evidence="1">
    <location>
        <begin position="137"/>
        <end position="224"/>
    </location>
</feature>
<accession>A0ABY2K2P1</accession>
<keyword evidence="4" id="KW-1185">Reference proteome</keyword>
<proteinExistence type="predicted"/>
<feature type="compositionally biased region" description="Basic and acidic residues" evidence="1">
    <location>
        <begin position="176"/>
        <end position="202"/>
    </location>
</feature>
<evidence type="ECO:0008006" key="5">
    <source>
        <dbReference type="Google" id="ProtNLM"/>
    </source>
</evidence>
<organism evidence="3 4">
    <name type="scientific">Micrococcus lylae</name>
    <dbReference type="NCBI Taxonomy" id="1273"/>
    <lineage>
        <taxon>Bacteria</taxon>
        <taxon>Bacillati</taxon>
        <taxon>Actinomycetota</taxon>
        <taxon>Actinomycetes</taxon>
        <taxon>Micrococcales</taxon>
        <taxon>Micrococcaceae</taxon>
        <taxon>Micrococcus</taxon>
    </lineage>
</organism>
<reference evidence="3 4" key="1">
    <citation type="submission" date="2019-03" db="EMBL/GenBank/DDBJ databases">
        <title>Reclassification of Micrococcus aloeverae and Micrococcus yunnanensis as later heterotypic synonyms of Micrococcus luteus.</title>
        <authorList>
            <person name="Huang C.-H."/>
        </authorList>
    </citation>
    <scope>NUCLEOTIDE SEQUENCE [LARGE SCALE GENOMIC DNA]</scope>
    <source>
        <strain evidence="3 4">BCRC 12151</strain>
    </source>
</reference>
<gene>
    <name evidence="3" type="ORF">E4A49_03780</name>
</gene>
<keyword evidence="2" id="KW-0472">Membrane</keyword>
<feature type="compositionally biased region" description="Acidic residues" evidence="1">
    <location>
        <begin position="204"/>
        <end position="224"/>
    </location>
</feature>
<dbReference type="Proteomes" id="UP000297477">
    <property type="component" value="Unassembled WGS sequence"/>
</dbReference>
<sequence length="224" mass="23309">MAATAEARSVEPRPERALEHVAGASERVRTPLSVVPAPLPRTGRGITVLCLGILMVALAVVLVANITVSNRQYQMLELRAQQTELSEANELLSQRVGYLEAPQNLAARADALGMVDPAGSATVDVATGRVSGEAVAAEEGERGASYVNPPSSLDQPLGVNSLEGDALPPGHIAGPELKDPAEEKKAAEERTAERKAEERAASEDAVDAADAENGSADDAESGRD</sequence>
<evidence type="ECO:0000256" key="1">
    <source>
        <dbReference type="SAM" id="MobiDB-lite"/>
    </source>
</evidence>
<feature type="transmembrane region" description="Helical" evidence="2">
    <location>
        <begin position="46"/>
        <end position="68"/>
    </location>
</feature>
<keyword evidence="2" id="KW-1133">Transmembrane helix</keyword>
<keyword evidence="2" id="KW-0812">Transmembrane</keyword>
<evidence type="ECO:0000313" key="3">
    <source>
        <dbReference type="EMBL" id="TFI00178.1"/>
    </source>
</evidence>
<name>A0ABY2K2P1_9MICC</name>
<dbReference type="EMBL" id="SPKT01000005">
    <property type="protein sequence ID" value="TFI00178.1"/>
    <property type="molecule type" value="Genomic_DNA"/>
</dbReference>